<name>A0A401LA94_9FIRM</name>
<organism evidence="1 2">
    <name type="scientific">Anaerotignum faecicola</name>
    <dbReference type="NCBI Taxonomy" id="2358141"/>
    <lineage>
        <taxon>Bacteria</taxon>
        <taxon>Bacillati</taxon>
        <taxon>Bacillota</taxon>
        <taxon>Clostridia</taxon>
        <taxon>Lachnospirales</taxon>
        <taxon>Anaerotignaceae</taxon>
        <taxon>Anaerotignum</taxon>
    </lineage>
</organism>
<protein>
    <submittedName>
        <fullName evidence="1">Uncharacterized protein</fullName>
    </submittedName>
</protein>
<dbReference type="Proteomes" id="UP000287361">
    <property type="component" value="Unassembled WGS sequence"/>
</dbReference>
<evidence type="ECO:0000313" key="2">
    <source>
        <dbReference type="Proteomes" id="UP000287361"/>
    </source>
</evidence>
<dbReference type="AlphaFoldDB" id="A0A401LA94"/>
<comment type="caution">
    <text evidence="1">The sequence shown here is derived from an EMBL/GenBank/DDBJ whole genome shotgun (WGS) entry which is preliminary data.</text>
</comment>
<gene>
    <name evidence="1" type="ORF">KGMB03357_01090</name>
</gene>
<proteinExistence type="predicted"/>
<dbReference type="EMBL" id="BHVZ01000001">
    <property type="protein sequence ID" value="GCB28448.1"/>
    <property type="molecule type" value="Genomic_DNA"/>
</dbReference>
<keyword evidence="2" id="KW-1185">Reference proteome</keyword>
<dbReference type="OrthoDB" id="160261at2"/>
<reference evidence="1 2" key="1">
    <citation type="submission" date="2018-10" db="EMBL/GenBank/DDBJ databases">
        <title>Draft Genome Sequence of Anaerotignum sp. KCTC 15736.</title>
        <authorList>
            <person name="Choi S.H."/>
            <person name="Kim J.S."/>
            <person name="Kang S.W."/>
            <person name="Lee J.S."/>
            <person name="Park S.H."/>
        </authorList>
    </citation>
    <scope>NUCLEOTIDE SEQUENCE [LARGE SCALE GENOMIC DNA]</scope>
    <source>
        <strain evidence="1 2">KCTC 15736</strain>
    </source>
</reference>
<evidence type="ECO:0000313" key="1">
    <source>
        <dbReference type="EMBL" id="GCB28448.1"/>
    </source>
</evidence>
<sequence>MNEAMTSNMTVINSLNKVEGFEPAAFLRRLAGENGEEQFYLDVKYRKLWFRLLHPEGKITKRIIRLENDFAIIESKVYLHRNDPEDAYVSCAFAQRWRKDEDAYGLKYVETAETAAVGRALADAGFGIQFSEPGEERDTSLVDAPVTIPEAASASIPDEADEELPEEKTIEKENTVQKATRAKGKEPDESMSVEELMRVMSLKEAKNYVIPIGAYKGKTLGELCVEKPGAINWYVDSYNGNKNMLRAAAKILLAAAQ</sequence>
<accession>A0A401LA94</accession>